<sequence>MPFVPCFLKWALRGDGAESMKNDFFVCPKAGELITAVDCKEKKP</sequence>
<keyword evidence="2" id="KW-1185">Reference proteome</keyword>
<evidence type="ECO:0000313" key="2">
    <source>
        <dbReference type="Proteomes" id="UP000004754"/>
    </source>
</evidence>
<reference evidence="1 2" key="1">
    <citation type="submission" date="2010-12" db="EMBL/GenBank/DDBJ databases">
        <authorList>
            <person name="Muzny D."/>
            <person name="Qin X."/>
            <person name="Deng J."/>
            <person name="Jiang H."/>
            <person name="Liu Y."/>
            <person name="Qu J."/>
            <person name="Song X.-Z."/>
            <person name="Zhang L."/>
            <person name="Thornton R."/>
            <person name="Coyle M."/>
            <person name="Francisco L."/>
            <person name="Jackson L."/>
            <person name="Javaid M."/>
            <person name="Korchina V."/>
            <person name="Kovar C."/>
            <person name="Mata R."/>
            <person name="Mathew T."/>
            <person name="Ngo R."/>
            <person name="Nguyen L."/>
            <person name="Nguyen N."/>
            <person name="Okwuonu G."/>
            <person name="Ongeri F."/>
            <person name="Pham C."/>
            <person name="Simmons D."/>
            <person name="Wilczek-Boney K."/>
            <person name="Hale W."/>
            <person name="Jakkamsetti A."/>
            <person name="Pham P."/>
            <person name="Ruth R."/>
            <person name="San Lucas F."/>
            <person name="Warren J."/>
            <person name="Zhang J."/>
            <person name="Zhao Z."/>
            <person name="Zhou C."/>
            <person name="Zhu D."/>
            <person name="Lee S."/>
            <person name="Bess C."/>
            <person name="Blankenburg K."/>
            <person name="Forbes L."/>
            <person name="Fu Q."/>
            <person name="Gubbala S."/>
            <person name="Hirani K."/>
            <person name="Jayaseelan J.C."/>
            <person name="Lara F."/>
            <person name="Munidasa M."/>
            <person name="Palculict T."/>
            <person name="Patil S."/>
            <person name="Pu L.-L."/>
            <person name="Saada N."/>
            <person name="Tang L."/>
            <person name="Weissenberger G."/>
            <person name="Zhu Y."/>
            <person name="Hemphill L."/>
            <person name="Shang Y."/>
            <person name="Youmans B."/>
            <person name="Ayvaz T."/>
            <person name="Ross M."/>
            <person name="Santibanez J."/>
            <person name="Aqrawi P."/>
            <person name="Gross S."/>
            <person name="Joshi V."/>
            <person name="Fowler G."/>
            <person name="Nazareth L."/>
            <person name="Reid J."/>
            <person name="Worley K."/>
            <person name="Petrosino J."/>
            <person name="Highlander S."/>
            <person name="Gibbs R."/>
        </authorList>
    </citation>
    <scope>NUCLEOTIDE SEQUENCE [LARGE SCALE GENOMIC DNA]</scope>
    <source>
        <strain evidence="1 2">ATCC 23263</strain>
    </source>
</reference>
<dbReference type="AlphaFoldDB" id="E6MGP8"/>
<accession>E6MGP8</accession>
<gene>
    <name evidence="1" type="ORF">HMP0721_1181</name>
</gene>
<dbReference type="HOGENOM" id="CLU_3220775_0_0_9"/>
<proteinExistence type="predicted"/>
<dbReference type="STRING" id="887929.HMP0721_1181"/>
<dbReference type="EMBL" id="AEQN01000016">
    <property type="protein sequence ID" value="EFV01788.1"/>
    <property type="molecule type" value="Genomic_DNA"/>
</dbReference>
<protein>
    <submittedName>
        <fullName evidence="1">Uncharacterized protein</fullName>
    </submittedName>
</protein>
<comment type="caution">
    <text evidence="1">The sequence shown here is derived from an EMBL/GenBank/DDBJ whole genome shotgun (WGS) entry which is preliminary data.</text>
</comment>
<dbReference type="Proteomes" id="UP000004754">
    <property type="component" value="Unassembled WGS sequence"/>
</dbReference>
<name>E6MGP8_9FIRM</name>
<organism evidence="1 2">
    <name type="scientific">Pseudoramibacter alactolyticus ATCC 23263</name>
    <dbReference type="NCBI Taxonomy" id="887929"/>
    <lineage>
        <taxon>Bacteria</taxon>
        <taxon>Bacillati</taxon>
        <taxon>Bacillota</taxon>
        <taxon>Clostridia</taxon>
        <taxon>Eubacteriales</taxon>
        <taxon>Eubacteriaceae</taxon>
        <taxon>Pseudoramibacter</taxon>
    </lineage>
</organism>
<evidence type="ECO:0000313" key="1">
    <source>
        <dbReference type="EMBL" id="EFV01788.1"/>
    </source>
</evidence>